<organism evidence="2 3">
    <name type="scientific">Eumeta variegata</name>
    <name type="common">Bagworm moth</name>
    <name type="synonym">Eumeta japonica</name>
    <dbReference type="NCBI Taxonomy" id="151549"/>
    <lineage>
        <taxon>Eukaryota</taxon>
        <taxon>Metazoa</taxon>
        <taxon>Ecdysozoa</taxon>
        <taxon>Arthropoda</taxon>
        <taxon>Hexapoda</taxon>
        <taxon>Insecta</taxon>
        <taxon>Pterygota</taxon>
        <taxon>Neoptera</taxon>
        <taxon>Endopterygota</taxon>
        <taxon>Lepidoptera</taxon>
        <taxon>Glossata</taxon>
        <taxon>Ditrysia</taxon>
        <taxon>Tineoidea</taxon>
        <taxon>Psychidae</taxon>
        <taxon>Oiketicinae</taxon>
        <taxon>Eumeta</taxon>
    </lineage>
</organism>
<dbReference type="AlphaFoldDB" id="A0A4C1VAW9"/>
<name>A0A4C1VAW9_EUMVA</name>
<evidence type="ECO:0000313" key="3">
    <source>
        <dbReference type="Proteomes" id="UP000299102"/>
    </source>
</evidence>
<reference evidence="2 3" key="1">
    <citation type="journal article" date="2019" name="Commun. Biol.">
        <title>The bagworm genome reveals a unique fibroin gene that provides high tensile strength.</title>
        <authorList>
            <person name="Kono N."/>
            <person name="Nakamura H."/>
            <person name="Ohtoshi R."/>
            <person name="Tomita M."/>
            <person name="Numata K."/>
            <person name="Arakawa K."/>
        </authorList>
    </citation>
    <scope>NUCLEOTIDE SEQUENCE [LARGE SCALE GENOMIC DNA]</scope>
</reference>
<sequence>MLYLFAKPTGRVGLILHGRQRFEMLDVERGLQPEFDIRMFHPEGDNSSPYVVGHVSGGGPFARHQAAAHRKSDSAANRRGDRSRVKDNRLDGLRADDRRRTNNVTIGRAPARACRRRTTIYKRLKDNFVVGPKRLIAFGGITTLSCTSREFPSPHLRNVITKAHLHR</sequence>
<feature type="region of interest" description="Disordered" evidence="1">
    <location>
        <begin position="61"/>
        <end position="94"/>
    </location>
</feature>
<feature type="compositionally biased region" description="Basic and acidic residues" evidence="1">
    <location>
        <begin position="70"/>
        <end position="94"/>
    </location>
</feature>
<gene>
    <name evidence="2" type="ORF">EVAR_20002_1</name>
</gene>
<dbReference type="EMBL" id="BGZK01000304">
    <property type="protein sequence ID" value="GBP35492.1"/>
    <property type="molecule type" value="Genomic_DNA"/>
</dbReference>
<proteinExistence type="predicted"/>
<comment type="caution">
    <text evidence="2">The sequence shown here is derived from an EMBL/GenBank/DDBJ whole genome shotgun (WGS) entry which is preliminary data.</text>
</comment>
<accession>A0A4C1VAW9</accession>
<dbReference type="Proteomes" id="UP000299102">
    <property type="component" value="Unassembled WGS sequence"/>
</dbReference>
<evidence type="ECO:0000256" key="1">
    <source>
        <dbReference type="SAM" id="MobiDB-lite"/>
    </source>
</evidence>
<evidence type="ECO:0000313" key="2">
    <source>
        <dbReference type="EMBL" id="GBP35492.1"/>
    </source>
</evidence>
<protein>
    <submittedName>
        <fullName evidence="2">Uncharacterized protein</fullName>
    </submittedName>
</protein>
<keyword evidence="3" id="KW-1185">Reference proteome</keyword>